<gene>
    <name evidence="2" type="ordered locus">FSU_1600</name>
</gene>
<dbReference type="HOGENOM" id="CLU_494987_0_0_0"/>
<sequence length="550" mass="61343">MYIHYMTCFRGMTFVARLLGACVLSTSMAWAQAAVSEENIVMEKIIYTDDDLHSSASNSVMKVLSGNTVETYVSGERYFPVILVETADFKALDSAFMARMFNEEGFKDNGVFGSVRDYYIESSGGQFKPTFDIYPVKLPKNFSEYNSISKFVLPSIDAMVERSDFASRASKYGTVIPFIILHPTSKEKAKEYNNYFYNHMDGLKQATGKIYSKNGYSFNKYAFVSQKAEKKPNATSTKDVAMLGAFIHEFCHVMGLSDLYSNDANDYATIGPLPFDVMALGLRNGNGGYPPTFSAFERESMGWLNLTEISNNKKIFELKNLSGMQAYAVSNPKFPNEYYIIEYRPAVGFDSKLGQSSYSGKQGKNGVFIWYIDYNAQVFNSNDPNKDVNHQRAEVKTVLTKNGDSFTEFEFIRNNGTTSVEGIFNIVFDGNDRVCFTVNRMTALDQCPSVSSSSSSVESSSSSSETVSLAQSVVRGARVFMTRRILNVEVPVAGQKTLRFYDALGNVIKSYSFTESSALVDISGWNRPAFVRLDVNGRPLLAKRVSALPK</sequence>
<name>D9SAN7_FIBSS</name>
<dbReference type="PANTHER" id="PTHR41775">
    <property type="entry name" value="SECRETED PROTEIN-RELATED"/>
    <property type="match status" value="1"/>
</dbReference>
<evidence type="ECO:0000256" key="1">
    <source>
        <dbReference type="SAM" id="SignalP"/>
    </source>
</evidence>
<dbReference type="SUPFAM" id="SSF55486">
    <property type="entry name" value="Metalloproteases ('zincins'), catalytic domain"/>
    <property type="match status" value="1"/>
</dbReference>
<dbReference type="eggNOG" id="COG4412">
    <property type="taxonomic scope" value="Bacteria"/>
</dbReference>
<evidence type="ECO:0000313" key="3">
    <source>
        <dbReference type="Proteomes" id="UP000000517"/>
    </source>
</evidence>
<dbReference type="KEGG" id="fsc:FSU_1600"/>
<feature type="chain" id="PRO_5003127956" evidence="1">
    <location>
        <begin position="34"/>
        <end position="550"/>
    </location>
</feature>
<evidence type="ECO:0000313" key="2">
    <source>
        <dbReference type="EMBL" id="ADL27207.1"/>
    </source>
</evidence>
<feature type="signal peptide" evidence="1">
    <location>
        <begin position="1"/>
        <end position="33"/>
    </location>
</feature>
<dbReference type="Proteomes" id="UP000000517">
    <property type="component" value="Chromosome"/>
</dbReference>
<protein>
    <submittedName>
        <fullName evidence="2">Conserved domain protein</fullName>
    </submittedName>
</protein>
<dbReference type="AlphaFoldDB" id="D9SAN7"/>
<keyword evidence="1" id="KW-0732">Signal</keyword>
<organism evidence="2 3">
    <name type="scientific">Fibrobacter succinogenes (strain ATCC 19169 / S85)</name>
    <dbReference type="NCBI Taxonomy" id="59374"/>
    <lineage>
        <taxon>Bacteria</taxon>
        <taxon>Pseudomonadati</taxon>
        <taxon>Fibrobacterota</taxon>
        <taxon>Fibrobacteria</taxon>
        <taxon>Fibrobacterales</taxon>
        <taxon>Fibrobacteraceae</taxon>
        <taxon>Fibrobacter</taxon>
    </lineage>
</organism>
<accession>D9SAN7</accession>
<proteinExistence type="predicted"/>
<dbReference type="EMBL" id="CP002158">
    <property type="protein sequence ID" value="ADL27207.1"/>
    <property type="molecule type" value="Genomic_DNA"/>
</dbReference>
<dbReference type="STRING" id="59374.FSU_1600"/>
<dbReference type="PANTHER" id="PTHR41775:SF1">
    <property type="entry name" value="PEPTIDASE M6-LIKE DOMAIN-CONTAINING PROTEIN"/>
    <property type="match status" value="1"/>
</dbReference>
<reference evidence="3" key="1">
    <citation type="submission" date="2010-08" db="EMBL/GenBank/DDBJ databases">
        <title>Complete sequence of Fibrobacter succinogenes subsp. succinogenes S85.</title>
        <authorList>
            <person name="Durkin A.S."/>
            <person name="Nelson K.E."/>
            <person name="Morrison M."/>
            <person name="Forsberg C.W."/>
            <person name="Wilson D.B."/>
            <person name="Russell J.B."/>
            <person name="Cann I.K.O."/>
            <person name="Mackie R.I."/>
            <person name="White B.A."/>
        </authorList>
    </citation>
    <scope>NUCLEOTIDE SEQUENCE [LARGE SCALE GENOMIC DNA]</scope>
    <source>
        <strain evidence="3">ATCC 19169 / S85</strain>
    </source>
</reference>